<dbReference type="OrthoDB" id="6125887at2759"/>
<dbReference type="Proteomes" id="UP000507470">
    <property type="component" value="Unassembled WGS sequence"/>
</dbReference>
<feature type="region of interest" description="Disordered" evidence="1">
    <location>
        <begin position="332"/>
        <end position="365"/>
    </location>
</feature>
<accession>A0A6J8BLX9</accession>
<name>A0A6J8BLX9_MYTCO</name>
<evidence type="ECO:0000256" key="1">
    <source>
        <dbReference type="SAM" id="MobiDB-lite"/>
    </source>
</evidence>
<dbReference type="EMBL" id="CACVKT020003486">
    <property type="protein sequence ID" value="CAC5384090.1"/>
    <property type="molecule type" value="Genomic_DNA"/>
</dbReference>
<gene>
    <name evidence="2" type="ORF">MCOR_19768</name>
</gene>
<evidence type="ECO:0000313" key="2">
    <source>
        <dbReference type="EMBL" id="CAC5384090.1"/>
    </source>
</evidence>
<keyword evidence="3" id="KW-1185">Reference proteome</keyword>
<sequence length="365" mass="41950">MFPEVTPDKINYSAFVSDNSRNSDVVHETSIICTKDNNTQFDDTNYLKTLISIVTRPTSEYSRITNRKEKREKERLMKYTCLALNKEQCVTNNHTFQLQVKFYSFPGILSDEEEYTQDVEDTYTCKCNSSNMAENLYCNGTVYTYFSNRTMFLQDLKNSSAALYECEIDLNEMYRIPIPSSDIKPKHNAYTDQFNVYCSIPSVQTDNVARLNEPHDLPVEGYSSIDRRRRIEIGQAISYKANRASKASITDERGDGSLLFRNSTHNQNFEQTRSTDRLRVKEIKTTTECNTETPILNYIDLQFNSVTAGPKFVIHGSTDKTPYADIDLTIKADPLPESDSSDDDETTHNDEFLTLNDIQKLRKPV</sequence>
<protein>
    <submittedName>
        <fullName evidence="2">Uncharacterized protein</fullName>
    </submittedName>
</protein>
<reference evidence="2 3" key="1">
    <citation type="submission" date="2020-06" db="EMBL/GenBank/DDBJ databases">
        <authorList>
            <person name="Li R."/>
            <person name="Bekaert M."/>
        </authorList>
    </citation>
    <scope>NUCLEOTIDE SEQUENCE [LARGE SCALE GENOMIC DNA]</scope>
    <source>
        <strain evidence="3">wild</strain>
    </source>
</reference>
<dbReference type="AlphaFoldDB" id="A0A6J8BLX9"/>
<organism evidence="2 3">
    <name type="scientific">Mytilus coruscus</name>
    <name type="common">Sea mussel</name>
    <dbReference type="NCBI Taxonomy" id="42192"/>
    <lineage>
        <taxon>Eukaryota</taxon>
        <taxon>Metazoa</taxon>
        <taxon>Spiralia</taxon>
        <taxon>Lophotrochozoa</taxon>
        <taxon>Mollusca</taxon>
        <taxon>Bivalvia</taxon>
        <taxon>Autobranchia</taxon>
        <taxon>Pteriomorphia</taxon>
        <taxon>Mytilida</taxon>
        <taxon>Mytiloidea</taxon>
        <taxon>Mytilidae</taxon>
        <taxon>Mytilinae</taxon>
        <taxon>Mytilus</taxon>
    </lineage>
</organism>
<proteinExistence type="predicted"/>
<evidence type="ECO:0000313" key="3">
    <source>
        <dbReference type="Proteomes" id="UP000507470"/>
    </source>
</evidence>